<keyword evidence="5" id="KW-1185">Reference proteome</keyword>
<dbReference type="PROSITE" id="PS50222">
    <property type="entry name" value="EF_HAND_2"/>
    <property type="match status" value="2"/>
</dbReference>
<evidence type="ECO:0000256" key="1">
    <source>
        <dbReference type="ARBA" id="ARBA00022837"/>
    </source>
</evidence>
<dbReference type="SUPFAM" id="SSF47473">
    <property type="entry name" value="EF-hand"/>
    <property type="match status" value="1"/>
</dbReference>
<dbReference type="GO" id="GO:0005509">
    <property type="term" value="F:calcium ion binding"/>
    <property type="evidence" value="ECO:0007669"/>
    <property type="project" value="InterPro"/>
</dbReference>
<dbReference type="STRING" id="2880.D7G5K1"/>
<dbReference type="eggNOG" id="KOG4308">
    <property type="taxonomic scope" value="Eukaryota"/>
</dbReference>
<dbReference type="Pfam" id="PF13516">
    <property type="entry name" value="LRR_6"/>
    <property type="match status" value="3"/>
</dbReference>
<evidence type="ECO:0000313" key="5">
    <source>
        <dbReference type="Proteomes" id="UP000002630"/>
    </source>
</evidence>
<dbReference type="CDD" id="cd00051">
    <property type="entry name" value="EFh"/>
    <property type="match status" value="1"/>
</dbReference>
<feature type="compositionally biased region" description="Low complexity" evidence="2">
    <location>
        <begin position="730"/>
        <end position="741"/>
    </location>
</feature>
<dbReference type="InterPro" id="IPR032675">
    <property type="entry name" value="LRR_dom_sf"/>
</dbReference>
<dbReference type="SUPFAM" id="SSF52047">
    <property type="entry name" value="RNI-like"/>
    <property type="match status" value="1"/>
</dbReference>
<sequence>MDFDPLDEYLSSSSSAYSSGDDVDTENVAGSGSEDHGGTGGGGMKPPRSKASASRKPTEKVAPATRRGSIATVSEPTKEELKARSSYRRDVRARKRDLRQRRQQMTQRRRAFNAAALAAEEDEREAGLAAAAQAAAAEAEAAEARSRPVQVDVSKLAHFRYSKVKGTLALGSEEDWVSDGLYEGSSMAASDAAHGEDLPAEFYGSGARPRFYDLYRLVHRQKQTVDDDEALEESEFTPRRLFLRDTLARGITPSPTMMRNRKDPHTLDLGFQGLGDQIGLSLATTLPLLPNLASLNLRENRLTDASLNNILAEAVRLECLTSLDLSCNKIDHSALVLREYVASARCKLQRLSLSNADVDDDECNSLMEALAGNVSVKALDLSHNMIGDKETYNFVRPDYTTGGEAVAEMIETNTTLWSLDLSWNSVRMASGVSLGESLAHNSALTELNVAHNSLADAGVQAIAQSLRSNGSLRLLDISFNNMRPRSAMVLANALLDNTSLDHLMMSHNNVGRRGATAVFMALRQRAQDGAELLVDLQSCELGSDAGDDLFDMHNPSGRYELDMSKPYDYMVARMLLNIANKSEGLELSTVEHTSGERGMWKPVVLARRTPTSSHKNGGNNFQPSESFGEKILGAGGGGGDWRVPAAALLTCSAEGESGREAKPEELESFFRELGLEPTPMIVERVLSKGTSPQLLQVRMGEVAMATPRDSLQTQLMGPGAQDVASESVDSRPSTPRRPASAARKRRVPTAGLSKSSRDDPFDGRSSDCSSSTVAKSSRSRDGLKTPFDMAKHVFHLLFLEVDLDRSGCIDNKEFGEMLLQLGKNIGPDVARHCIVSYDIDRSNTIEADEFVDFMTHEFLAPALPSPGVLCETSGNRAWTIPREGRLRMTVLADYVAPAPIEVASQEAVDSLISNIRYSAKTEQDRLEMFQLATEGTDFYMTSLNAQALIDEWNNGMNLVDILEILLPQMSSDRNVVSLIENNLTYAQKLELRSKLGQAWGPLVGNPTGSYCLDMSDRKHLIAAKRLAMINHAEKGHGISGAAGRHDTSQRGYWNNFRNETFNGLPFAGRGMEGRWFVNNPPKGKVRLDYVSTTRPFPGTRPLSDRRFRQARKSAVSRAKQKVPKVTMGTGTATAAGESLLCSPRVVLKPLTMIPALPQVEGEGGGVRGDRSFRSRSPDQGSSSLESAILREMEAVHAMVKEGLLRSITPDQILAFHAEYHVSSKSERRRAWAIVELGHPLVPDEDVEIGPRGSVLSGESKGSEGGDRAGSPPGGELPPDPKGEDPPNEEVDGDRGDQKQNELHDDLGVGNAVVRAASPIAAPGSGKNEPPDLTESKPSFGDKQKPLYHMPLKWRKVIGKPQYVQDYKLALSKLCELKVQVLHHWLTAKQVITTMNFFPRCDFLRVIVATTLFGRLVDLEDTDLILDEFTQAESDEFLWRIGPLNVYNPKKPDRTYDLDLAHRDDREVCKVLARLAVGEPGENWVNEEYSWSYAQRPVPGWELPMSWTTPDSAHNGGPRHCGRLTLRYSSDPATGCAPKWKLRETLMAHVLAGDNPHKLR</sequence>
<dbReference type="EMBL" id="FN648874">
    <property type="protein sequence ID" value="CBJ27324.1"/>
    <property type="molecule type" value="Genomic_DNA"/>
</dbReference>
<proteinExistence type="predicted"/>
<feature type="compositionally biased region" description="Basic and acidic residues" evidence="2">
    <location>
        <begin position="76"/>
        <end position="90"/>
    </location>
</feature>
<dbReference type="OrthoDB" id="120976at2759"/>
<dbReference type="PROSITE" id="PS00018">
    <property type="entry name" value="EF_HAND_1"/>
    <property type="match status" value="2"/>
</dbReference>
<keyword evidence="1" id="KW-0106">Calcium</keyword>
<dbReference type="Gene3D" id="3.80.10.10">
    <property type="entry name" value="Ribonuclease Inhibitor"/>
    <property type="match status" value="1"/>
</dbReference>
<feature type="compositionally biased region" description="Basic and acidic residues" evidence="2">
    <location>
        <begin position="1167"/>
        <end position="1176"/>
    </location>
</feature>
<dbReference type="SMART" id="SM00054">
    <property type="entry name" value="EFh"/>
    <property type="match status" value="2"/>
</dbReference>
<feature type="compositionally biased region" description="Basic and acidic residues" evidence="2">
    <location>
        <begin position="1292"/>
        <end position="1302"/>
    </location>
</feature>
<feature type="region of interest" description="Disordered" evidence="2">
    <location>
        <begin position="1319"/>
        <end position="1343"/>
    </location>
</feature>
<dbReference type="InterPro" id="IPR001611">
    <property type="entry name" value="Leu-rich_rpt"/>
</dbReference>
<dbReference type="InParanoid" id="D7G5K1"/>
<feature type="domain" description="EF-hand" evidence="3">
    <location>
        <begin position="789"/>
        <end position="824"/>
    </location>
</feature>
<feature type="region of interest" description="Disordered" evidence="2">
    <location>
        <begin position="1"/>
        <end position="113"/>
    </location>
</feature>
<reference evidence="4 5" key="1">
    <citation type="journal article" date="2010" name="Nature">
        <title>The Ectocarpus genome and the independent evolution of multicellularity in brown algae.</title>
        <authorList>
            <person name="Cock J.M."/>
            <person name="Sterck L."/>
            <person name="Rouze P."/>
            <person name="Scornet D."/>
            <person name="Allen A.E."/>
            <person name="Amoutzias G."/>
            <person name="Anthouard V."/>
            <person name="Artiguenave F."/>
            <person name="Aury J.M."/>
            <person name="Badger J.H."/>
            <person name="Beszteri B."/>
            <person name="Billiau K."/>
            <person name="Bonnet E."/>
            <person name="Bothwell J.H."/>
            <person name="Bowler C."/>
            <person name="Boyen C."/>
            <person name="Brownlee C."/>
            <person name="Carrano C.J."/>
            <person name="Charrier B."/>
            <person name="Cho G.Y."/>
            <person name="Coelho S.M."/>
            <person name="Collen J."/>
            <person name="Corre E."/>
            <person name="Da Silva C."/>
            <person name="Delage L."/>
            <person name="Delaroque N."/>
            <person name="Dittami S.M."/>
            <person name="Doulbeau S."/>
            <person name="Elias M."/>
            <person name="Farnham G."/>
            <person name="Gachon C.M."/>
            <person name="Gschloessl B."/>
            <person name="Heesch S."/>
            <person name="Jabbari K."/>
            <person name="Jubin C."/>
            <person name="Kawai H."/>
            <person name="Kimura K."/>
            <person name="Kloareg B."/>
            <person name="Kupper F.C."/>
            <person name="Lang D."/>
            <person name="Le Bail A."/>
            <person name="Leblanc C."/>
            <person name="Lerouge P."/>
            <person name="Lohr M."/>
            <person name="Lopez P.J."/>
            <person name="Martens C."/>
            <person name="Maumus F."/>
            <person name="Michel G."/>
            <person name="Miranda-Saavedra D."/>
            <person name="Morales J."/>
            <person name="Moreau H."/>
            <person name="Motomura T."/>
            <person name="Nagasato C."/>
            <person name="Napoli C.A."/>
            <person name="Nelson D.R."/>
            <person name="Nyvall-Collen P."/>
            <person name="Peters A.F."/>
            <person name="Pommier C."/>
            <person name="Potin P."/>
            <person name="Poulain J."/>
            <person name="Quesneville H."/>
            <person name="Read B."/>
            <person name="Rensing S.A."/>
            <person name="Ritter A."/>
            <person name="Rousvoal S."/>
            <person name="Samanta M."/>
            <person name="Samson G."/>
            <person name="Schroeder D.C."/>
            <person name="Segurens B."/>
            <person name="Strittmatter M."/>
            <person name="Tonon T."/>
            <person name="Tregear J.W."/>
            <person name="Valentin K."/>
            <person name="von Dassow P."/>
            <person name="Yamagishi T."/>
            <person name="Van de Peer Y."/>
            <person name="Wincker P."/>
        </authorList>
    </citation>
    <scope>NUCLEOTIDE SEQUENCE [LARGE SCALE GENOMIC DNA]</scope>
    <source>
        <strain evidence="5">Ec32 / CCAP1310/4</strain>
    </source>
</reference>
<dbReference type="Gene3D" id="1.10.238.10">
    <property type="entry name" value="EF-hand"/>
    <property type="match status" value="1"/>
</dbReference>
<organism evidence="4 5">
    <name type="scientific">Ectocarpus siliculosus</name>
    <name type="common">Brown alga</name>
    <name type="synonym">Conferva siliculosa</name>
    <dbReference type="NCBI Taxonomy" id="2880"/>
    <lineage>
        <taxon>Eukaryota</taxon>
        <taxon>Sar</taxon>
        <taxon>Stramenopiles</taxon>
        <taxon>Ochrophyta</taxon>
        <taxon>PX clade</taxon>
        <taxon>Phaeophyceae</taxon>
        <taxon>Ectocarpales</taxon>
        <taxon>Ectocarpaceae</taxon>
        <taxon>Ectocarpus</taxon>
    </lineage>
</organism>
<dbReference type="SMART" id="SM00368">
    <property type="entry name" value="LRR_RI"/>
    <property type="match status" value="7"/>
</dbReference>
<dbReference type="InterPro" id="IPR018247">
    <property type="entry name" value="EF_Hand_1_Ca_BS"/>
</dbReference>
<name>D7G5K1_ECTSI</name>
<feature type="compositionally biased region" description="Basic and acidic residues" evidence="2">
    <location>
        <begin position="755"/>
        <end position="765"/>
    </location>
</feature>
<dbReference type="PANTHER" id="PTHR24114:SF2">
    <property type="entry name" value="F-BOX DOMAIN-CONTAINING PROTEIN-RELATED"/>
    <property type="match status" value="1"/>
</dbReference>
<evidence type="ECO:0000313" key="4">
    <source>
        <dbReference type="EMBL" id="CBJ27324.1"/>
    </source>
</evidence>
<dbReference type="EMBL" id="FN649746">
    <property type="protein sequence ID" value="CBJ27324.1"/>
    <property type="molecule type" value="Genomic_DNA"/>
</dbReference>
<dbReference type="Proteomes" id="UP000002630">
    <property type="component" value="Linkage Group LG21"/>
</dbReference>
<protein>
    <submittedName>
        <fullName evidence="4">Hypothetical leucine rich repeat calcium binding protein</fullName>
    </submittedName>
</protein>
<feature type="compositionally biased region" description="Basic residues" evidence="2">
    <location>
        <begin position="91"/>
        <end position="111"/>
    </location>
</feature>
<dbReference type="InterPro" id="IPR011992">
    <property type="entry name" value="EF-hand-dom_pair"/>
</dbReference>
<feature type="region of interest" description="Disordered" evidence="2">
    <location>
        <begin position="712"/>
        <end position="782"/>
    </location>
</feature>
<feature type="region of interest" description="Disordered" evidence="2">
    <location>
        <begin position="1242"/>
        <end position="1302"/>
    </location>
</feature>
<dbReference type="InterPro" id="IPR002048">
    <property type="entry name" value="EF_hand_dom"/>
</dbReference>
<gene>
    <name evidence="4" type="ORF">Esi_0065_0112</name>
</gene>
<evidence type="ECO:0000259" key="3">
    <source>
        <dbReference type="PROSITE" id="PS50222"/>
    </source>
</evidence>
<dbReference type="PANTHER" id="PTHR24114">
    <property type="entry name" value="LEUCINE RICH REPEAT FAMILY PROTEIN"/>
    <property type="match status" value="1"/>
</dbReference>
<feature type="domain" description="EF-hand" evidence="3">
    <location>
        <begin position="825"/>
        <end position="860"/>
    </location>
</feature>
<accession>D7G5K1</accession>
<evidence type="ECO:0000256" key="2">
    <source>
        <dbReference type="SAM" id="MobiDB-lite"/>
    </source>
</evidence>
<dbReference type="OMA" id="NWENFRN"/>
<feature type="region of interest" description="Disordered" evidence="2">
    <location>
        <begin position="1158"/>
        <end position="1184"/>
    </location>
</feature>
<dbReference type="InterPro" id="IPR052394">
    <property type="entry name" value="LRR-containing"/>
</dbReference>